<reference evidence="7 8" key="1">
    <citation type="submission" date="2024-10" db="EMBL/GenBank/DDBJ databases">
        <title>The Natural Products Discovery Center: Release of the First 8490 Sequenced Strains for Exploring Actinobacteria Biosynthetic Diversity.</title>
        <authorList>
            <person name="Kalkreuter E."/>
            <person name="Kautsar S.A."/>
            <person name="Yang D."/>
            <person name="Bader C.D."/>
            <person name="Teijaro C.N."/>
            <person name="Fluegel L."/>
            <person name="Davis C.M."/>
            <person name="Simpson J.R."/>
            <person name="Lauterbach L."/>
            <person name="Steele A.D."/>
            <person name="Gui C."/>
            <person name="Meng S."/>
            <person name="Li G."/>
            <person name="Viehrig K."/>
            <person name="Ye F."/>
            <person name="Su P."/>
            <person name="Kiefer A.F."/>
            <person name="Nichols A."/>
            <person name="Cepeda A.J."/>
            <person name="Yan W."/>
            <person name="Fan B."/>
            <person name="Jiang Y."/>
            <person name="Adhikari A."/>
            <person name="Zheng C.-J."/>
            <person name="Schuster L."/>
            <person name="Cowan T.M."/>
            <person name="Smanski M.J."/>
            <person name="Chevrette M.G."/>
            <person name="De Carvalho L.P.S."/>
            <person name="Shen B."/>
        </authorList>
    </citation>
    <scope>NUCLEOTIDE SEQUENCE [LARGE SCALE GENOMIC DNA]</scope>
    <source>
        <strain evidence="7 8">NPDC001281</strain>
    </source>
</reference>
<comment type="caution">
    <text evidence="7">The sequence shown here is derived from an EMBL/GenBank/DDBJ whole genome shotgun (WGS) entry which is preliminary data.</text>
</comment>
<protein>
    <recommendedName>
        <fullName evidence="6">Methylenetetrahydrofolate reductase</fullName>
    </recommendedName>
</protein>
<evidence type="ECO:0000256" key="4">
    <source>
        <dbReference type="ARBA" id="ARBA00022827"/>
    </source>
</evidence>
<dbReference type="InterPro" id="IPR003171">
    <property type="entry name" value="Mehydrof_redctse-like"/>
</dbReference>
<comment type="pathway">
    <text evidence="2 6">One-carbon metabolism; tetrahydrofolate interconversion.</text>
</comment>
<evidence type="ECO:0000256" key="6">
    <source>
        <dbReference type="RuleBase" id="RU003862"/>
    </source>
</evidence>
<keyword evidence="3 6" id="KW-0285">Flavoprotein</keyword>
<proteinExistence type="inferred from homology"/>
<comment type="similarity">
    <text evidence="6">Belongs to the methylenetetrahydrofolate reductase family.</text>
</comment>
<dbReference type="RefSeq" id="WP_387341425.1">
    <property type="nucleotide sequence ID" value="NZ_JBIAXI010000005.1"/>
</dbReference>
<dbReference type="Gene3D" id="3.20.20.220">
    <property type="match status" value="1"/>
</dbReference>
<comment type="cofactor">
    <cofactor evidence="1 6">
        <name>FAD</name>
        <dbReference type="ChEBI" id="CHEBI:57692"/>
    </cofactor>
</comment>
<sequence>MTDRPFEVVCEIEPPTRPDLTRVRHQIGTLSQIAGSFLIPDNHIGRATVSSVAVAHEVQAMGGRSIACLNSRDRNLLGFRRDLLTAAAYGVDQFLFVYGDKPTTGNRTSDLTVRSMIEEVRSLGEDPAFAGGPAFRVGTAAGLRPLPAWKRAADFVFAQVSFSLDALLRWREANPVDVPVYAGVMVIASENHARRMSAAIPDIDIPAELVERVAGDRLAGVEAACEQVLRIRDSGAFDGVHLIPVARYREVEARLSRAL</sequence>
<evidence type="ECO:0000313" key="7">
    <source>
        <dbReference type="EMBL" id="MFF4772966.1"/>
    </source>
</evidence>
<dbReference type="Proteomes" id="UP001602119">
    <property type="component" value="Unassembled WGS sequence"/>
</dbReference>
<dbReference type="EMBL" id="JBIAXI010000005">
    <property type="protein sequence ID" value="MFF4772966.1"/>
    <property type="molecule type" value="Genomic_DNA"/>
</dbReference>
<gene>
    <name evidence="7" type="ORF">ACFY05_08935</name>
</gene>
<accession>A0ABW6V0Z5</accession>
<dbReference type="InterPro" id="IPR029041">
    <property type="entry name" value="FAD-linked_oxidoreductase-like"/>
</dbReference>
<evidence type="ECO:0000256" key="5">
    <source>
        <dbReference type="ARBA" id="ARBA00023002"/>
    </source>
</evidence>
<dbReference type="GO" id="GO:0004489">
    <property type="term" value="F:methylenetetrahydrofolate reductase [NAD(P)H] activity"/>
    <property type="evidence" value="ECO:0007669"/>
    <property type="project" value="UniProtKB-EC"/>
</dbReference>
<name>A0ABW6V0Z5_MICFU</name>
<evidence type="ECO:0000256" key="1">
    <source>
        <dbReference type="ARBA" id="ARBA00001974"/>
    </source>
</evidence>
<evidence type="ECO:0000256" key="3">
    <source>
        <dbReference type="ARBA" id="ARBA00022630"/>
    </source>
</evidence>
<organism evidence="7 8">
    <name type="scientific">Microtetraspora fusca</name>
    <dbReference type="NCBI Taxonomy" id="1997"/>
    <lineage>
        <taxon>Bacteria</taxon>
        <taxon>Bacillati</taxon>
        <taxon>Actinomycetota</taxon>
        <taxon>Actinomycetes</taxon>
        <taxon>Streptosporangiales</taxon>
        <taxon>Streptosporangiaceae</taxon>
        <taxon>Microtetraspora</taxon>
    </lineage>
</organism>
<evidence type="ECO:0000313" key="8">
    <source>
        <dbReference type="Proteomes" id="UP001602119"/>
    </source>
</evidence>
<keyword evidence="5 6" id="KW-0560">Oxidoreductase</keyword>
<evidence type="ECO:0000256" key="2">
    <source>
        <dbReference type="ARBA" id="ARBA00004777"/>
    </source>
</evidence>
<dbReference type="Pfam" id="PF02219">
    <property type="entry name" value="MTHFR"/>
    <property type="match status" value="1"/>
</dbReference>
<keyword evidence="8" id="KW-1185">Reference proteome</keyword>
<keyword evidence="4 6" id="KW-0274">FAD</keyword>
<dbReference type="SUPFAM" id="SSF51730">
    <property type="entry name" value="FAD-linked oxidoreductase"/>
    <property type="match status" value="1"/>
</dbReference>